<dbReference type="EMBL" id="MN739522">
    <property type="protein sequence ID" value="QHT10572.1"/>
    <property type="molecule type" value="Genomic_DNA"/>
</dbReference>
<evidence type="ECO:0000313" key="2">
    <source>
        <dbReference type="EMBL" id="QHT10572.1"/>
    </source>
</evidence>
<proteinExistence type="predicted"/>
<dbReference type="Pfam" id="PF13475">
    <property type="entry name" value="DUF4116"/>
    <property type="match status" value="2"/>
</dbReference>
<protein>
    <recommendedName>
        <fullName evidence="1">DUF4116 domain-containing protein</fullName>
    </recommendedName>
</protein>
<name>A0A6C0D2B1_9ZZZZ</name>
<feature type="domain" description="DUF4116" evidence="1">
    <location>
        <begin position="98"/>
        <end position="140"/>
    </location>
</feature>
<dbReference type="InterPro" id="IPR025197">
    <property type="entry name" value="DUF4116"/>
</dbReference>
<evidence type="ECO:0000259" key="1">
    <source>
        <dbReference type="Pfam" id="PF13475"/>
    </source>
</evidence>
<dbReference type="AlphaFoldDB" id="A0A6C0D2B1"/>
<feature type="domain" description="DUF4116" evidence="1">
    <location>
        <begin position="330"/>
        <end position="364"/>
    </location>
</feature>
<accession>A0A6C0D2B1</accession>
<organism evidence="2">
    <name type="scientific">viral metagenome</name>
    <dbReference type="NCBI Taxonomy" id="1070528"/>
    <lineage>
        <taxon>unclassified sequences</taxon>
        <taxon>metagenomes</taxon>
        <taxon>organismal metagenomes</taxon>
    </lineage>
</organism>
<reference evidence="2" key="1">
    <citation type="journal article" date="2020" name="Nature">
        <title>Giant virus diversity and host interactions through global metagenomics.</title>
        <authorList>
            <person name="Schulz F."/>
            <person name="Roux S."/>
            <person name="Paez-Espino D."/>
            <person name="Jungbluth S."/>
            <person name="Walsh D.A."/>
            <person name="Denef V.J."/>
            <person name="McMahon K.D."/>
            <person name="Konstantinidis K.T."/>
            <person name="Eloe-Fadrosh E.A."/>
            <person name="Kyrpides N.C."/>
            <person name="Woyke T."/>
        </authorList>
    </citation>
    <scope>NUCLEOTIDE SEQUENCE</scope>
    <source>
        <strain evidence="2">GVMAG-M-3300023174-107</strain>
    </source>
</reference>
<sequence length="425" mass="49521">MNPNIEEIMKEEKLEKKRLRKKTQKKSKIGFISSKILDHFGKDGSSRYSIGHSFYKKINLPKNLINDKEVVMKAIEVDEKYFHGISDKLKDDEDVGEKMINISPHYFQFLSDKLRDNKKLAMKAVKGDNNLYNFISDRLKLDTAVLNSIDFNFFSCCASSEYDKEFTFKKKIDRPTFLKLFNYFNNKYKTLPINLLLNAPDDVKNDKELVIKIIKLSKCSYRNAAPHLKKDPDVIDAFIKNKTFKSTDINEIVDYNKETALHLVKLKPWLYSRCVFTNDKDVILQAMKTKPYIHRSILPYIPAHMKEDKDIKAILNSKSIDHFSKKNNDDKSLILKSVKKYNKFEFVSDRLKKDKSVVMAALTNPARKKHNPTDLLQFTTDKLRSDKDVVLQALENRLACKKLLLKDKFVGSRKKCKKCRGCSFL</sequence>